<evidence type="ECO:0000256" key="2">
    <source>
        <dbReference type="SAM" id="Phobius"/>
    </source>
</evidence>
<sequence length="232" mass="25015">MVDLCSEKSRVEKALRATLQESVDAGVPEIVAAISSSKGIPLSSSTNCAEIETSKDIDINNVFGIGSITKVFVAVVIFQLIEERKLTLSTRLGDILPPDILDGIANAADATIDILLNHTSGVESWEDDPIWIAEGRGMRSTYFEGFEKPGEGPVTSRYHWATEIFIKDAGICPAFTRPSGFLINASASNLSVEWTAGGIVSSAPDLLKSIIALRDGRLASPSFLEVMKTWRT</sequence>
<dbReference type="Gene3D" id="3.40.710.10">
    <property type="entry name" value="DD-peptidase/beta-lactamase superfamily"/>
    <property type="match status" value="2"/>
</dbReference>
<name>A0A8H7W8E0_9HELO</name>
<gene>
    <name evidence="4" type="ORF">IFR04_005603</name>
</gene>
<dbReference type="Proteomes" id="UP000664132">
    <property type="component" value="Unassembled WGS sequence"/>
</dbReference>
<dbReference type="InterPro" id="IPR050491">
    <property type="entry name" value="AmpC-like"/>
</dbReference>
<dbReference type="AlphaFoldDB" id="A0A8H7W8E0"/>
<dbReference type="InterPro" id="IPR001466">
    <property type="entry name" value="Beta-lactam-related"/>
</dbReference>
<protein>
    <recommendedName>
        <fullName evidence="3">Beta-lactamase-related domain-containing protein</fullName>
    </recommendedName>
</protein>
<dbReference type="OrthoDB" id="5946976at2759"/>
<keyword evidence="2" id="KW-0812">Transmembrane</keyword>
<organism evidence="4 5">
    <name type="scientific">Cadophora malorum</name>
    <dbReference type="NCBI Taxonomy" id="108018"/>
    <lineage>
        <taxon>Eukaryota</taxon>
        <taxon>Fungi</taxon>
        <taxon>Dikarya</taxon>
        <taxon>Ascomycota</taxon>
        <taxon>Pezizomycotina</taxon>
        <taxon>Leotiomycetes</taxon>
        <taxon>Helotiales</taxon>
        <taxon>Ploettnerulaceae</taxon>
        <taxon>Cadophora</taxon>
    </lineage>
</organism>
<dbReference type="SUPFAM" id="SSF56601">
    <property type="entry name" value="beta-lactamase/transpeptidase-like"/>
    <property type="match status" value="1"/>
</dbReference>
<proteinExistence type="inferred from homology"/>
<accession>A0A8H7W8E0</accession>
<dbReference type="EMBL" id="JAFJYH010000068">
    <property type="protein sequence ID" value="KAG4421301.1"/>
    <property type="molecule type" value="Genomic_DNA"/>
</dbReference>
<comment type="caution">
    <text evidence="4">The sequence shown here is derived from an EMBL/GenBank/DDBJ whole genome shotgun (WGS) entry which is preliminary data.</text>
</comment>
<comment type="similarity">
    <text evidence="1">Belongs to the peptidase S12 family.</text>
</comment>
<evidence type="ECO:0000313" key="5">
    <source>
        <dbReference type="Proteomes" id="UP000664132"/>
    </source>
</evidence>
<evidence type="ECO:0000313" key="4">
    <source>
        <dbReference type="EMBL" id="KAG4421301.1"/>
    </source>
</evidence>
<dbReference type="PANTHER" id="PTHR46825:SF7">
    <property type="entry name" value="D-ALANYL-D-ALANINE CARBOXYPEPTIDASE"/>
    <property type="match status" value="1"/>
</dbReference>
<feature type="transmembrane region" description="Helical" evidence="2">
    <location>
        <begin position="62"/>
        <end position="81"/>
    </location>
</feature>
<keyword evidence="5" id="KW-1185">Reference proteome</keyword>
<dbReference type="Pfam" id="PF00144">
    <property type="entry name" value="Beta-lactamase"/>
    <property type="match status" value="1"/>
</dbReference>
<dbReference type="PANTHER" id="PTHR46825">
    <property type="entry name" value="D-ALANYL-D-ALANINE-CARBOXYPEPTIDASE/ENDOPEPTIDASE AMPH"/>
    <property type="match status" value="1"/>
</dbReference>
<feature type="domain" description="Beta-lactamase-related" evidence="3">
    <location>
        <begin position="16"/>
        <end position="131"/>
    </location>
</feature>
<evidence type="ECO:0000259" key="3">
    <source>
        <dbReference type="Pfam" id="PF00144"/>
    </source>
</evidence>
<keyword evidence="2" id="KW-1133">Transmembrane helix</keyword>
<reference evidence="4" key="1">
    <citation type="submission" date="2021-02" db="EMBL/GenBank/DDBJ databases">
        <title>Genome sequence Cadophora malorum strain M34.</title>
        <authorList>
            <person name="Stefanovic E."/>
            <person name="Vu D."/>
            <person name="Scully C."/>
            <person name="Dijksterhuis J."/>
            <person name="Roader J."/>
            <person name="Houbraken J."/>
        </authorList>
    </citation>
    <scope>NUCLEOTIDE SEQUENCE</scope>
    <source>
        <strain evidence="4">M34</strain>
    </source>
</reference>
<dbReference type="InterPro" id="IPR012338">
    <property type="entry name" value="Beta-lactam/transpept-like"/>
</dbReference>
<keyword evidence="2" id="KW-0472">Membrane</keyword>
<evidence type="ECO:0000256" key="1">
    <source>
        <dbReference type="ARBA" id="ARBA00038215"/>
    </source>
</evidence>